<comment type="caution">
    <text evidence="2">The sequence shown here is derived from an EMBL/GenBank/DDBJ whole genome shotgun (WGS) entry which is preliminary data.</text>
</comment>
<dbReference type="InterPro" id="IPR035994">
    <property type="entry name" value="Nucleoside_phosphorylase_sf"/>
</dbReference>
<dbReference type="Pfam" id="PF01048">
    <property type="entry name" value="PNP_UDP_1"/>
    <property type="match status" value="1"/>
</dbReference>
<dbReference type="GO" id="GO:0004850">
    <property type="term" value="F:uridine phosphorylase activity"/>
    <property type="evidence" value="ECO:0007669"/>
    <property type="project" value="TreeGrafter"/>
</dbReference>
<dbReference type="EMBL" id="JANAWD010000455">
    <property type="protein sequence ID" value="KAJ3479213.1"/>
    <property type="molecule type" value="Genomic_DNA"/>
</dbReference>
<sequence length="371" mass="40973">MKDLVVDANFPRTLDERVYHLGIKAGEVANRVITVGSPSRARRIATYLDGSPKTFELSTERGFLTFTGRYKGVPVSIISIGMGSPNMDFFVNGVSIHFSIDSNLGRNFHARLGSCGALIDVRVGSIVIPSASIAVNRNYDYDFINGSTDKEPYRVSNPVLADSELCTAVRRLSPVYRFIWKIFPQVQGGFERTRPSGMGNQITINTLNASTDSFYSTQGRITSFPDHNAKIIEDLKSLHTNLATFEMETFHLFHLARSWPAPSEQVSDVTPPISSQPAALSISPQQSIQHSPVDVAQVSSDKQSSDTRQPRIRAASAQMVFAARGSRDFIKPEDVVELEGWCARAVLEAVTSFKIDTECLHEEKGSVWELP</sequence>
<feature type="domain" description="Nucleoside phosphorylase" evidence="1">
    <location>
        <begin position="31"/>
        <end position="258"/>
    </location>
</feature>
<accession>A0AAD5YFF3</accession>
<dbReference type="Gene3D" id="3.40.50.1580">
    <property type="entry name" value="Nucleoside phosphorylase domain"/>
    <property type="match status" value="1"/>
</dbReference>
<dbReference type="SUPFAM" id="SSF53167">
    <property type="entry name" value="Purine and uridine phosphorylases"/>
    <property type="match status" value="1"/>
</dbReference>
<gene>
    <name evidence="2" type="ORF">NLI96_g9216</name>
</gene>
<dbReference type="CDD" id="cd17769">
    <property type="entry name" value="NP_TgUP-like"/>
    <property type="match status" value="1"/>
</dbReference>
<protein>
    <recommendedName>
        <fullName evidence="1">Nucleoside phosphorylase domain-containing protein</fullName>
    </recommendedName>
</protein>
<proteinExistence type="predicted"/>
<name>A0AAD5YFF3_9APHY</name>
<organism evidence="2 3">
    <name type="scientific">Meripilus lineatus</name>
    <dbReference type="NCBI Taxonomy" id="2056292"/>
    <lineage>
        <taxon>Eukaryota</taxon>
        <taxon>Fungi</taxon>
        <taxon>Dikarya</taxon>
        <taxon>Basidiomycota</taxon>
        <taxon>Agaricomycotina</taxon>
        <taxon>Agaricomycetes</taxon>
        <taxon>Polyporales</taxon>
        <taxon>Meripilaceae</taxon>
        <taxon>Meripilus</taxon>
    </lineage>
</organism>
<reference evidence="2" key="1">
    <citation type="submission" date="2022-07" db="EMBL/GenBank/DDBJ databases">
        <title>Genome Sequence of Physisporinus lineatus.</title>
        <authorList>
            <person name="Buettner E."/>
        </authorList>
    </citation>
    <scope>NUCLEOTIDE SEQUENCE</scope>
    <source>
        <strain evidence="2">VT162</strain>
    </source>
</reference>
<evidence type="ECO:0000313" key="3">
    <source>
        <dbReference type="Proteomes" id="UP001212997"/>
    </source>
</evidence>
<dbReference type="Proteomes" id="UP001212997">
    <property type="component" value="Unassembled WGS sequence"/>
</dbReference>
<dbReference type="PANTHER" id="PTHR43691:SF14">
    <property type="entry name" value="URIDINE PHOSPHORYLASE"/>
    <property type="match status" value="1"/>
</dbReference>
<evidence type="ECO:0000259" key="1">
    <source>
        <dbReference type="Pfam" id="PF01048"/>
    </source>
</evidence>
<dbReference type="GO" id="GO:0006218">
    <property type="term" value="P:uridine catabolic process"/>
    <property type="evidence" value="ECO:0007669"/>
    <property type="project" value="TreeGrafter"/>
</dbReference>
<keyword evidence="3" id="KW-1185">Reference proteome</keyword>
<dbReference type="AlphaFoldDB" id="A0AAD5YFF3"/>
<dbReference type="InterPro" id="IPR000845">
    <property type="entry name" value="Nucleoside_phosphorylase_d"/>
</dbReference>
<evidence type="ECO:0000313" key="2">
    <source>
        <dbReference type="EMBL" id="KAJ3479213.1"/>
    </source>
</evidence>
<dbReference type="GO" id="GO:0005829">
    <property type="term" value="C:cytosol"/>
    <property type="evidence" value="ECO:0007669"/>
    <property type="project" value="TreeGrafter"/>
</dbReference>
<dbReference type="PANTHER" id="PTHR43691">
    <property type="entry name" value="URIDINE PHOSPHORYLASE"/>
    <property type="match status" value="1"/>
</dbReference>